<protein>
    <recommendedName>
        <fullName evidence="1">DUF58 domain-containing protein</fullName>
    </recommendedName>
</protein>
<name>G4QKD0_GLANF</name>
<dbReference type="PANTHER" id="PTHR33608">
    <property type="entry name" value="BLL2464 PROTEIN"/>
    <property type="match status" value="1"/>
</dbReference>
<reference evidence="2 3" key="1">
    <citation type="journal article" date="2011" name="J. Bacteriol.">
        <title>Complete genome sequence of seawater bacterium Glaciecola nitratireducens FR1064T.</title>
        <authorList>
            <person name="Bian F."/>
            <person name="Qin Q.L."/>
            <person name="Xie B.B."/>
            <person name="Shu Y.L."/>
            <person name="Zhang X.Y."/>
            <person name="Yu Y."/>
            <person name="Chen B."/>
            <person name="Chen X.L."/>
            <person name="Zhou B.C."/>
            <person name="Zhang Y.Z."/>
        </authorList>
    </citation>
    <scope>NUCLEOTIDE SEQUENCE [LARGE SCALE GENOMIC DNA]</scope>
    <source>
        <strain evidence="3">JCM 12485 / KCTC 12276 / FR1064</strain>
    </source>
</reference>
<keyword evidence="3" id="KW-1185">Reference proteome</keyword>
<gene>
    <name evidence="2" type="ordered locus">GNIT_1202</name>
</gene>
<dbReference type="InterPro" id="IPR002881">
    <property type="entry name" value="DUF58"/>
</dbReference>
<proteinExistence type="predicted"/>
<dbReference type="OrthoDB" id="9776116at2"/>
<dbReference type="PANTHER" id="PTHR33608:SF12">
    <property type="entry name" value="DUF58 DOMAIN-CONTAINING PROTEIN"/>
    <property type="match status" value="1"/>
</dbReference>
<dbReference type="EMBL" id="CP003060">
    <property type="protein sequence ID" value="AEP29329.1"/>
    <property type="molecule type" value="Genomic_DNA"/>
</dbReference>
<feature type="domain" description="DUF58" evidence="1">
    <location>
        <begin position="75"/>
        <end position="295"/>
    </location>
</feature>
<dbReference type="Proteomes" id="UP000009282">
    <property type="component" value="Chromosome"/>
</dbReference>
<dbReference type="STRING" id="1085623.GNIT_1202"/>
<sequence>MVNNELNKNNAVTPKDIQLWLEKYKTNGVDIGLPELLSYRSLSHLLNLSPSRDIAGALSGGDRSKIKGRGMEFDEARHYQPGDDIRSIDWRVTARTGKTHTKVFREERDRPVFVFTDFTQSMYFGTAYLCKSVQAAHLASLITWNAIQRGDKVGGVIFNNTQDIELKPKAQAKSALSLIQTLVDVHKPEFEALQIDAQSVFLKATQRLQYLAKPGALVYLISDFNGLNNASMAVISNIARHCEVKAILVNDPMEISLPNSAVQQTLTITNGIERQQVNLGEAASNQKYQAQQASHFQGIKQLFARYAIGLRTISSAYPIEQQLNQRDMGELL</sequence>
<dbReference type="Pfam" id="PF01882">
    <property type="entry name" value="DUF58"/>
    <property type="match status" value="1"/>
</dbReference>
<evidence type="ECO:0000259" key="1">
    <source>
        <dbReference type="Pfam" id="PF01882"/>
    </source>
</evidence>
<dbReference type="HOGENOM" id="CLU_054927_1_0_6"/>
<dbReference type="eggNOG" id="COG1721">
    <property type="taxonomic scope" value="Bacteria"/>
</dbReference>
<dbReference type="AlphaFoldDB" id="G4QKD0"/>
<accession>G4QKD0</accession>
<evidence type="ECO:0000313" key="3">
    <source>
        <dbReference type="Proteomes" id="UP000009282"/>
    </source>
</evidence>
<dbReference type="KEGG" id="gni:GNIT_1202"/>
<evidence type="ECO:0000313" key="2">
    <source>
        <dbReference type="EMBL" id="AEP29329.1"/>
    </source>
</evidence>
<organism evidence="2 3">
    <name type="scientific">Glaciecola nitratireducens (strain JCM 12485 / KCTC 12276 / FR1064)</name>
    <dbReference type="NCBI Taxonomy" id="1085623"/>
    <lineage>
        <taxon>Bacteria</taxon>
        <taxon>Pseudomonadati</taxon>
        <taxon>Pseudomonadota</taxon>
        <taxon>Gammaproteobacteria</taxon>
        <taxon>Alteromonadales</taxon>
        <taxon>Alteromonadaceae</taxon>
        <taxon>Brumicola</taxon>
    </lineage>
</organism>